<dbReference type="GO" id="GO:0006508">
    <property type="term" value="P:proteolysis"/>
    <property type="evidence" value="ECO:0007669"/>
    <property type="project" value="UniProtKB-KW"/>
</dbReference>
<evidence type="ECO:0000313" key="9">
    <source>
        <dbReference type="Proteomes" id="UP000249610"/>
    </source>
</evidence>
<feature type="domain" description="Peptidase M16 N-terminal" evidence="6">
    <location>
        <begin position="26"/>
        <end position="167"/>
    </location>
</feature>
<evidence type="ECO:0000256" key="1">
    <source>
        <dbReference type="ARBA" id="ARBA00007261"/>
    </source>
</evidence>
<keyword evidence="5" id="KW-0482">Metalloprotease</keyword>
<dbReference type="SUPFAM" id="SSF63411">
    <property type="entry name" value="LuxS/MPP-like metallohydrolase"/>
    <property type="match status" value="2"/>
</dbReference>
<name>A0A327P431_9BACT</name>
<dbReference type="GO" id="GO:0008237">
    <property type="term" value="F:metallopeptidase activity"/>
    <property type="evidence" value="ECO:0007669"/>
    <property type="project" value="UniProtKB-KW"/>
</dbReference>
<dbReference type="PANTHER" id="PTHR43690">
    <property type="entry name" value="NARDILYSIN"/>
    <property type="match status" value="1"/>
</dbReference>
<organism evidence="8 9">
    <name type="scientific">Algoriphagus yeomjeoni</name>
    <dbReference type="NCBI Taxonomy" id="291403"/>
    <lineage>
        <taxon>Bacteria</taxon>
        <taxon>Pseudomonadati</taxon>
        <taxon>Bacteroidota</taxon>
        <taxon>Cytophagia</taxon>
        <taxon>Cytophagales</taxon>
        <taxon>Cyclobacteriaceae</taxon>
        <taxon>Algoriphagus</taxon>
    </lineage>
</organism>
<evidence type="ECO:0000256" key="5">
    <source>
        <dbReference type="ARBA" id="ARBA00023049"/>
    </source>
</evidence>
<dbReference type="InterPro" id="IPR007863">
    <property type="entry name" value="Peptidase_M16_C"/>
</dbReference>
<dbReference type="Gene3D" id="3.30.830.10">
    <property type="entry name" value="Metalloenzyme, LuxS/M16 peptidase-like"/>
    <property type="match status" value="2"/>
</dbReference>
<dbReference type="InterPro" id="IPR011249">
    <property type="entry name" value="Metalloenz_LuxS/M16"/>
</dbReference>
<feature type="domain" description="Peptidase M16 C-terminal" evidence="7">
    <location>
        <begin position="180"/>
        <end position="355"/>
    </location>
</feature>
<dbReference type="InterPro" id="IPR011765">
    <property type="entry name" value="Pept_M16_N"/>
</dbReference>
<keyword evidence="2" id="KW-0645">Protease</keyword>
<dbReference type="GO" id="GO:0046872">
    <property type="term" value="F:metal ion binding"/>
    <property type="evidence" value="ECO:0007669"/>
    <property type="project" value="InterPro"/>
</dbReference>
<evidence type="ECO:0000313" key="8">
    <source>
        <dbReference type="EMBL" id="RAI87050.1"/>
    </source>
</evidence>
<comment type="caution">
    <text evidence="8">The sequence shown here is derived from an EMBL/GenBank/DDBJ whole genome shotgun (WGS) entry which is preliminary data.</text>
</comment>
<reference evidence="8 9" key="1">
    <citation type="submission" date="2018-06" db="EMBL/GenBank/DDBJ databases">
        <title>Genomic Encyclopedia of Archaeal and Bacterial Type Strains, Phase II (KMG-II): from individual species to whole genera.</title>
        <authorList>
            <person name="Goeker M."/>
        </authorList>
    </citation>
    <scope>NUCLEOTIDE SEQUENCE [LARGE SCALE GENOMIC DNA]</scope>
    <source>
        <strain evidence="8 9">DSM 23446</strain>
    </source>
</reference>
<dbReference type="Pfam" id="PF00675">
    <property type="entry name" value="Peptidase_M16"/>
    <property type="match status" value="1"/>
</dbReference>
<dbReference type="EMBL" id="QLLK01000009">
    <property type="protein sequence ID" value="RAI87050.1"/>
    <property type="molecule type" value="Genomic_DNA"/>
</dbReference>
<sequence length="424" mass="47803">MPIILALQATIMLPYTRFFLDNGLEVIVHEDHGSKIAVFNLLYKVGSRNEKPGKTGLAHFFEHLMFGSSANVPVFDRELERVGGACNAFTSPDITNYYITIPAANLETAFWLESDRMLQLTLSEKTIETQRKVVMEEYKQRYLNQPYGDVFHHLRGLAYETHPYRWPTIGQNLEDIINYTQEDVWAFYQANYRPDNAVLVVAGAVTQAEVERLSKKWFEPIPNLSESNHQIPAEAPQLTKKTKTVEATVPTDALYKAYKMPAKLSPGYLEADLITDIIGFGKSSLLEQTLVKNGKLFAAVGAYVLGSVDPGLLIFSGKMESGVSAEEAEKALDDVVSKFLTSEISDYALQKVKNQGEAMKTYESIQVLNRAMNLANYAQLGNPDLYYQEFENKSKIKGDEIMMWANRLIREENSSVLYYKSVPA</sequence>
<dbReference type="PANTHER" id="PTHR43690:SF17">
    <property type="entry name" value="PROTEIN YHJJ"/>
    <property type="match status" value="1"/>
</dbReference>
<accession>A0A327P431</accession>
<evidence type="ECO:0000259" key="6">
    <source>
        <dbReference type="Pfam" id="PF00675"/>
    </source>
</evidence>
<dbReference type="Pfam" id="PF05193">
    <property type="entry name" value="Peptidase_M16_C"/>
    <property type="match status" value="1"/>
</dbReference>
<dbReference type="AlphaFoldDB" id="A0A327P431"/>
<keyword evidence="3" id="KW-0378">Hydrolase</keyword>
<gene>
    <name evidence="8" type="ORF">LV83_03156</name>
</gene>
<evidence type="ECO:0000256" key="4">
    <source>
        <dbReference type="ARBA" id="ARBA00022833"/>
    </source>
</evidence>
<proteinExistence type="inferred from homology"/>
<dbReference type="InterPro" id="IPR050626">
    <property type="entry name" value="Peptidase_M16"/>
</dbReference>
<evidence type="ECO:0000256" key="3">
    <source>
        <dbReference type="ARBA" id="ARBA00022801"/>
    </source>
</evidence>
<dbReference type="Proteomes" id="UP000249610">
    <property type="component" value="Unassembled WGS sequence"/>
</dbReference>
<comment type="similarity">
    <text evidence="1">Belongs to the peptidase M16 family.</text>
</comment>
<keyword evidence="4" id="KW-0862">Zinc</keyword>
<evidence type="ECO:0000256" key="2">
    <source>
        <dbReference type="ARBA" id="ARBA00022670"/>
    </source>
</evidence>
<keyword evidence="9" id="KW-1185">Reference proteome</keyword>
<protein>
    <submittedName>
        <fullName evidence="8">Putative Zn-dependent peptidase</fullName>
    </submittedName>
</protein>
<evidence type="ECO:0000259" key="7">
    <source>
        <dbReference type="Pfam" id="PF05193"/>
    </source>
</evidence>